<feature type="domain" description="Arginosuccinate synthase-like N-terminal" evidence="10">
    <location>
        <begin position="9"/>
        <end position="170"/>
    </location>
</feature>
<comment type="subunit">
    <text evidence="2 9">Homotetramer.</text>
</comment>
<dbReference type="GO" id="GO:0000053">
    <property type="term" value="P:argininosuccinate metabolic process"/>
    <property type="evidence" value="ECO:0007669"/>
    <property type="project" value="TreeGrafter"/>
</dbReference>
<comment type="caution">
    <text evidence="9">Lacks conserved residue(s) required for the propagation of feature annotation.</text>
</comment>
<dbReference type="Gene3D" id="1.20.5.470">
    <property type="entry name" value="Single helix bin"/>
    <property type="match status" value="1"/>
</dbReference>
<evidence type="ECO:0000256" key="1">
    <source>
        <dbReference type="ARBA" id="ARBA00004967"/>
    </source>
</evidence>
<dbReference type="Pfam" id="PF00764">
    <property type="entry name" value="Arginosuc_synth"/>
    <property type="match status" value="1"/>
</dbReference>
<feature type="domain" description="Arginosuccinate synthase C-terminal" evidence="11">
    <location>
        <begin position="179"/>
        <end position="396"/>
    </location>
</feature>
<evidence type="ECO:0000256" key="9">
    <source>
        <dbReference type="HAMAP-Rule" id="MF_00005"/>
    </source>
</evidence>
<dbReference type="InterPro" id="IPR014729">
    <property type="entry name" value="Rossmann-like_a/b/a_fold"/>
</dbReference>
<dbReference type="NCBIfam" id="NF001770">
    <property type="entry name" value="PRK00509.1"/>
    <property type="match status" value="1"/>
</dbReference>
<evidence type="ECO:0000256" key="8">
    <source>
        <dbReference type="ARBA" id="ARBA00022840"/>
    </source>
</evidence>
<comment type="similarity">
    <text evidence="9">Belongs to the argininosuccinate synthase family. Type 1 subfamily.</text>
</comment>
<dbReference type="GO" id="GO:0006526">
    <property type="term" value="P:L-arginine biosynthetic process"/>
    <property type="evidence" value="ECO:0007669"/>
    <property type="project" value="UniProtKB-UniRule"/>
</dbReference>
<feature type="binding site" evidence="9">
    <location>
        <position position="189"/>
    </location>
    <ligand>
        <name>L-citrulline</name>
        <dbReference type="ChEBI" id="CHEBI:57743"/>
    </ligand>
</feature>
<dbReference type="InterPro" id="IPR048268">
    <property type="entry name" value="Arginosuc_syn_C"/>
</dbReference>
<dbReference type="Gene3D" id="3.40.50.620">
    <property type="entry name" value="HUPs"/>
    <property type="match status" value="1"/>
</dbReference>
<dbReference type="FunFam" id="3.90.1260.10:FF:000007">
    <property type="entry name" value="Argininosuccinate synthase"/>
    <property type="match status" value="1"/>
</dbReference>
<dbReference type="SUPFAM" id="SSF52402">
    <property type="entry name" value="Adenine nucleotide alpha hydrolases-like"/>
    <property type="match status" value="1"/>
</dbReference>
<comment type="catalytic activity">
    <reaction evidence="9">
        <text>L-citrulline + L-aspartate + ATP = 2-(N(omega)-L-arginino)succinate + AMP + diphosphate + H(+)</text>
        <dbReference type="Rhea" id="RHEA:10932"/>
        <dbReference type="ChEBI" id="CHEBI:15378"/>
        <dbReference type="ChEBI" id="CHEBI:29991"/>
        <dbReference type="ChEBI" id="CHEBI:30616"/>
        <dbReference type="ChEBI" id="CHEBI:33019"/>
        <dbReference type="ChEBI" id="CHEBI:57472"/>
        <dbReference type="ChEBI" id="CHEBI:57743"/>
        <dbReference type="ChEBI" id="CHEBI:456215"/>
        <dbReference type="EC" id="6.3.4.5"/>
    </reaction>
</comment>
<dbReference type="GO" id="GO:0005737">
    <property type="term" value="C:cytoplasm"/>
    <property type="evidence" value="ECO:0007669"/>
    <property type="project" value="UniProtKB-SubCell"/>
</dbReference>
<feature type="binding site" evidence="9">
    <location>
        <begin position="13"/>
        <end position="21"/>
    </location>
    <ligand>
        <name>ATP</name>
        <dbReference type="ChEBI" id="CHEBI:30616"/>
    </ligand>
</feature>
<evidence type="ECO:0000256" key="3">
    <source>
        <dbReference type="ARBA" id="ARBA00012286"/>
    </source>
</evidence>
<dbReference type="SUPFAM" id="SSF69864">
    <property type="entry name" value="Argininosuccinate synthetase, C-terminal domain"/>
    <property type="match status" value="1"/>
</dbReference>
<feature type="binding site" evidence="9">
    <location>
        <position position="123"/>
    </location>
    <ligand>
        <name>L-aspartate</name>
        <dbReference type="ChEBI" id="CHEBI:29991"/>
    </ligand>
</feature>
<dbReference type="EMBL" id="CP009498">
    <property type="protein sequence ID" value="AKL98147.1"/>
    <property type="molecule type" value="Genomic_DNA"/>
</dbReference>
<reference evidence="12 13" key="1">
    <citation type="submission" date="2014-09" db="EMBL/GenBank/DDBJ databases">
        <title>Complete genome sequence of Endomicrobium proavitum.</title>
        <authorList>
            <person name="Zheng H."/>
        </authorList>
    </citation>
    <scope>NUCLEOTIDE SEQUENCE [LARGE SCALE GENOMIC DNA]</scope>
    <source>
        <strain evidence="12 13">Rsa215</strain>
    </source>
</reference>
<dbReference type="PROSITE" id="PS00565">
    <property type="entry name" value="ARGININOSUCCIN_SYN_2"/>
    <property type="match status" value="1"/>
</dbReference>
<dbReference type="NCBIfam" id="TIGR00032">
    <property type="entry name" value="argG"/>
    <property type="match status" value="1"/>
</dbReference>
<dbReference type="Proteomes" id="UP000035337">
    <property type="component" value="Chromosome"/>
</dbReference>
<protein>
    <recommendedName>
        <fullName evidence="3 9">Argininosuccinate synthase</fullName>
        <ecNumber evidence="3 9">6.3.4.5</ecNumber>
    </recommendedName>
    <alternativeName>
        <fullName evidence="9">Citrulline--aspartate ligase</fullName>
    </alternativeName>
</protein>
<evidence type="ECO:0000313" key="13">
    <source>
        <dbReference type="Proteomes" id="UP000035337"/>
    </source>
</evidence>
<evidence type="ECO:0000256" key="4">
    <source>
        <dbReference type="ARBA" id="ARBA00022571"/>
    </source>
</evidence>
<dbReference type="PATRIC" id="fig|1408281.3.peg.786"/>
<feature type="binding site" evidence="9">
    <location>
        <position position="91"/>
    </location>
    <ligand>
        <name>L-citrulline</name>
        <dbReference type="ChEBI" id="CHEBI:57743"/>
    </ligand>
</feature>
<feature type="binding site" evidence="9">
    <location>
        <position position="265"/>
    </location>
    <ligand>
        <name>L-citrulline</name>
        <dbReference type="ChEBI" id="CHEBI:57743"/>
    </ligand>
</feature>
<proteinExistence type="inferred from homology"/>
<keyword evidence="9" id="KW-0963">Cytoplasm</keyword>
<evidence type="ECO:0000256" key="5">
    <source>
        <dbReference type="ARBA" id="ARBA00022598"/>
    </source>
</evidence>
<feature type="binding site" evidence="9">
    <location>
        <position position="127"/>
    </location>
    <ligand>
        <name>L-citrulline</name>
        <dbReference type="ChEBI" id="CHEBI:57743"/>
    </ligand>
</feature>
<dbReference type="Pfam" id="PF20979">
    <property type="entry name" value="Arginosuc_syn_C"/>
    <property type="match status" value="1"/>
</dbReference>
<dbReference type="CDD" id="cd01999">
    <property type="entry name" value="ASS"/>
    <property type="match status" value="1"/>
</dbReference>
<dbReference type="UniPathway" id="UPA00068">
    <property type="reaction ID" value="UER00113"/>
</dbReference>
<keyword evidence="13" id="KW-1185">Reference proteome</keyword>
<comment type="pathway">
    <text evidence="1 9">Amino-acid biosynthesis; L-arginine biosynthesis; L-arginine from L-ornithine and carbamoyl phosphate: step 2/3.</text>
</comment>
<evidence type="ECO:0000256" key="2">
    <source>
        <dbReference type="ARBA" id="ARBA00011881"/>
    </source>
</evidence>
<dbReference type="InterPro" id="IPR024074">
    <property type="entry name" value="AS_cat/multimer_dom_body"/>
</dbReference>
<dbReference type="InterPro" id="IPR018223">
    <property type="entry name" value="Arginosuc_synth_CS"/>
</dbReference>
<keyword evidence="6 9" id="KW-0028">Amino-acid biosynthesis</keyword>
<evidence type="ECO:0000313" key="12">
    <source>
        <dbReference type="EMBL" id="AKL98147.1"/>
    </source>
</evidence>
<dbReference type="EC" id="6.3.4.5" evidence="3 9"/>
<dbReference type="FunFam" id="3.40.50.620:FF:000019">
    <property type="entry name" value="Argininosuccinate synthase"/>
    <property type="match status" value="1"/>
</dbReference>
<dbReference type="InterPro" id="IPR023434">
    <property type="entry name" value="Arginosuc_synth_type_1_subfam"/>
</dbReference>
<dbReference type="Gene3D" id="3.90.1260.10">
    <property type="entry name" value="Argininosuccinate synthetase, chain A, domain 2"/>
    <property type="match status" value="1"/>
</dbReference>
<feature type="binding site" evidence="9">
    <location>
        <position position="180"/>
    </location>
    <ligand>
        <name>L-citrulline</name>
        <dbReference type="ChEBI" id="CHEBI:57743"/>
    </ligand>
</feature>
<keyword evidence="8 9" id="KW-0067">ATP-binding</keyword>
<feature type="binding site" evidence="9">
    <location>
        <position position="121"/>
    </location>
    <ligand>
        <name>ATP</name>
        <dbReference type="ChEBI" id="CHEBI:30616"/>
    </ligand>
</feature>
<dbReference type="PANTHER" id="PTHR11587">
    <property type="entry name" value="ARGININOSUCCINATE SYNTHASE"/>
    <property type="match status" value="1"/>
</dbReference>
<dbReference type="GO" id="GO:0004055">
    <property type="term" value="F:argininosuccinate synthase activity"/>
    <property type="evidence" value="ECO:0007669"/>
    <property type="project" value="UniProtKB-UniRule"/>
</dbReference>
<organism evidence="12 13">
    <name type="scientific">Endomicrobium proavitum</name>
    <dbReference type="NCBI Taxonomy" id="1408281"/>
    <lineage>
        <taxon>Bacteria</taxon>
        <taxon>Pseudomonadati</taxon>
        <taxon>Elusimicrobiota</taxon>
        <taxon>Endomicrobiia</taxon>
        <taxon>Endomicrobiales</taxon>
        <taxon>Endomicrobiaceae</taxon>
        <taxon>Endomicrobium</taxon>
    </lineage>
</organism>
<keyword evidence="4 9" id="KW-0055">Arginine biosynthesis</keyword>
<sequence length="404" mass="45288">MANDGSIKKVVVAYSGGLDTSIILSWIKENYKAEVIAVCVDVGQGKELKGLNEKAKKTGASKSYIIDAKKEFVTDYIYPAIKADALYENKYYLGTALARPVIAEKIAEIVIKEKADAVCHGATGKGNDQVRFELAFKALIPNVKIIAPWREWNLRSREDAINYAKKRGIPVPVTKAKPYSSDANLWHVSYEGGVMEDMKNEYDESMFKMTVSAQKAPNKPEYLSIAFEKGAPVAVNGKKLAPVELVSKLNEIAGRNGIGRVDMIENRLVGMKSRGVYESPAATVLYCAHQELEELALDRDTLHYKQELAHKWAELAYYGLWFSPLMDALNSFVESTQKYVTGTIKLKLYKGNITPVSREAKYSLYWEELATFEKDEVYNQKDAEGFINLWGLPTKVIAIKRNKK</sequence>
<comment type="subcellular location">
    <subcellularLocation>
        <location evidence="9">Cytoplasm</location>
    </subcellularLocation>
</comment>
<evidence type="ECO:0000256" key="6">
    <source>
        <dbReference type="ARBA" id="ARBA00022605"/>
    </source>
</evidence>
<dbReference type="GO" id="GO:0005524">
    <property type="term" value="F:ATP binding"/>
    <property type="evidence" value="ECO:0007669"/>
    <property type="project" value="UniProtKB-UniRule"/>
</dbReference>
<dbReference type="InterPro" id="IPR001518">
    <property type="entry name" value="Arginosuc_synth"/>
</dbReference>
<dbReference type="PROSITE" id="PS00564">
    <property type="entry name" value="ARGININOSUCCIN_SYN_1"/>
    <property type="match status" value="1"/>
</dbReference>
<feature type="binding site" evidence="9">
    <location>
        <position position="131"/>
    </location>
    <ligand>
        <name>L-citrulline</name>
        <dbReference type="ChEBI" id="CHEBI:57743"/>
    </ligand>
</feature>
<dbReference type="InterPro" id="IPR048267">
    <property type="entry name" value="Arginosuc_syn_N"/>
</dbReference>
<keyword evidence="7 9" id="KW-0547">Nucleotide-binding</keyword>
<evidence type="ECO:0000256" key="7">
    <source>
        <dbReference type="ARBA" id="ARBA00022741"/>
    </source>
</evidence>
<gene>
    <name evidence="9 12" type="primary">argG</name>
    <name evidence="12" type="ORF">Epro_0768</name>
</gene>
<keyword evidence="5 9" id="KW-0436">Ligase</keyword>
<dbReference type="STRING" id="1408281.Epro_0768"/>
<dbReference type="AlphaFoldDB" id="A0A0G3WJU9"/>
<dbReference type="RefSeq" id="WP_052570686.1">
    <property type="nucleotide sequence ID" value="NZ_CP009498.1"/>
</dbReference>
<feature type="binding site" evidence="9">
    <location>
        <position position="277"/>
    </location>
    <ligand>
        <name>L-citrulline</name>
        <dbReference type="ChEBI" id="CHEBI:57743"/>
    </ligand>
</feature>
<dbReference type="HAMAP" id="MF_00005">
    <property type="entry name" value="Arg_succ_synth_type1"/>
    <property type="match status" value="1"/>
</dbReference>
<dbReference type="KEGG" id="epo:Epro_0768"/>
<accession>A0A0G3WJU9</accession>
<dbReference type="GO" id="GO:0000050">
    <property type="term" value="P:urea cycle"/>
    <property type="evidence" value="ECO:0007669"/>
    <property type="project" value="TreeGrafter"/>
</dbReference>
<feature type="binding site" evidence="9">
    <location>
        <position position="127"/>
    </location>
    <ligand>
        <name>L-aspartate</name>
        <dbReference type="ChEBI" id="CHEBI:29991"/>
    </ligand>
</feature>
<evidence type="ECO:0000259" key="10">
    <source>
        <dbReference type="Pfam" id="PF00764"/>
    </source>
</evidence>
<name>A0A0G3WJU9_9BACT</name>
<feature type="binding site" evidence="9">
    <location>
        <position position="128"/>
    </location>
    <ligand>
        <name>L-aspartate</name>
        <dbReference type="ChEBI" id="CHEBI:29991"/>
    </ligand>
</feature>
<dbReference type="PANTHER" id="PTHR11587:SF2">
    <property type="entry name" value="ARGININOSUCCINATE SYNTHASE"/>
    <property type="match status" value="1"/>
</dbReference>
<evidence type="ECO:0000259" key="11">
    <source>
        <dbReference type="Pfam" id="PF20979"/>
    </source>
</evidence>